<sequence length="151" mass="16173">MIARYTLFYAGLLIALNTLIVTIFLVFDLAGGSGLSSVVAIVSAMVIGQVFAKEQQRPASRRELHRLSATFTATALGLSALMLTALGLIFLGGDAITMVIRRSTETYIIAVIVIVVGSLLQYGCSYLGLHLGIKAVQKQQQAERRKSEGGQ</sequence>
<accession>A0ABU3W342</accession>
<dbReference type="Proteomes" id="UP001269819">
    <property type="component" value="Unassembled WGS sequence"/>
</dbReference>
<keyword evidence="1" id="KW-0812">Transmembrane</keyword>
<evidence type="ECO:0000313" key="2">
    <source>
        <dbReference type="EMBL" id="MDV2080962.1"/>
    </source>
</evidence>
<evidence type="ECO:0000313" key="3">
    <source>
        <dbReference type="Proteomes" id="UP001269819"/>
    </source>
</evidence>
<proteinExistence type="predicted"/>
<gene>
    <name evidence="2" type="ORF">RYS15_19915</name>
</gene>
<dbReference type="InterPro" id="IPR047730">
    <property type="entry name" value="ABZJ_00895-like"/>
</dbReference>
<dbReference type="EMBL" id="JAWIIJ010000023">
    <property type="protein sequence ID" value="MDV2080962.1"/>
    <property type="molecule type" value="Genomic_DNA"/>
</dbReference>
<comment type="caution">
    <text evidence="2">The sequence shown here is derived from an EMBL/GenBank/DDBJ whole genome shotgun (WGS) entry which is preliminary data.</text>
</comment>
<reference evidence="2 3" key="1">
    <citation type="submission" date="2023-10" db="EMBL/GenBank/DDBJ databases">
        <title>Characteristics and mechanism of a salt-tolerant marine origin heterotrophic nitrifying- aerobic denitrifying bacteria Marinobacter xestospongiae HN1.</title>
        <authorList>
            <person name="Qi R."/>
        </authorList>
    </citation>
    <scope>NUCLEOTIDE SEQUENCE [LARGE SCALE GENOMIC DNA]</scope>
    <source>
        <strain evidence="2 3">HN1</strain>
    </source>
</reference>
<feature type="transmembrane region" description="Helical" evidence="1">
    <location>
        <begin position="7"/>
        <end position="27"/>
    </location>
</feature>
<name>A0ABU3W342_9GAMM</name>
<feature type="transmembrane region" description="Helical" evidence="1">
    <location>
        <begin position="33"/>
        <end position="52"/>
    </location>
</feature>
<keyword evidence="3" id="KW-1185">Reference proteome</keyword>
<keyword evidence="1" id="KW-1133">Transmembrane helix</keyword>
<dbReference type="RefSeq" id="WP_316975290.1">
    <property type="nucleotide sequence ID" value="NZ_JAWIIJ010000023.1"/>
</dbReference>
<organism evidence="2 3">
    <name type="scientific">Marinobacter xestospongiae</name>
    <dbReference type="NCBI Taxonomy" id="994319"/>
    <lineage>
        <taxon>Bacteria</taxon>
        <taxon>Pseudomonadati</taxon>
        <taxon>Pseudomonadota</taxon>
        <taxon>Gammaproteobacteria</taxon>
        <taxon>Pseudomonadales</taxon>
        <taxon>Marinobacteraceae</taxon>
        <taxon>Marinobacter</taxon>
    </lineage>
</organism>
<keyword evidence="1" id="KW-0472">Membrane</keyword>
<dbReference type="NCBIfam" id="NF038216">
    <property type="entry name" value="ABZJ_00895_fam"/>
    <property type="match status" value="1"/>
</dbReference>
<feature type="transmembrane region" description="Helical" evidence="1">
    <location>
        <begin position="73"/>
        <end position="100"/>
    </location>
</feature>
<feature type="transmembrane region" description="Helical" evidence="1">
    <location>
        <begin position="106"/>
        <end position="129"/>
    </location>
</feature>
<protein>
    <submittedName>
        <fullName evidence="2">ABZJ_00895 family protein</fullName>
    </submittedName>
</protein>
<evidence type="ECO:0000256" key="1">
    <source>
        <dbReference type="SAM" id="Phobius"/>
    </source>
</evidence>